<evidence type="ECO:0000313" key="2">
    <source>
        <dbReference type="Proteomes" id="UP000595197"/>
    </source>
</evidence>
<name>A0ABX7B586_9PROT</name>
<dbReference type="Proteomes" id="UP000595197">
    <property type="component" value="Chromosome"/>
</dbReference>
<organism evidence="1 2">
    <name type="scientific">Skermanella cutis</name>
    <dbReference type="NCBI Taxonomy" id="2775420"/>
    <lineage>
        <taxon>Bacteria</taxon>
        <taxon>Pseudomonadati</taxon>
        <taxon>Pseudomonadota</taxon>
        <taxon>Alphaproteobacteria</taxon>
        <taxon>Rhodospirillales</taxon>
        <taxon>Azospirillaceae</taxon>
        <taxon>Skermanella</taxon>
    </lineage>
</organism>
<evidence type="ECO:0000313" key="1">
    <source>
        <dbReference type="EMBL" id="QQP89486.1"/>
    </source>
</evidence>
<evidence type="ECO:0008006" key="3">
    <source>
        <dbReference type="Google" id="ProtNLM"/>
    </source>
</evidence>
<accession>A0ABX7B586</accession>
<sequence length="59" mass="6641">MTRRPRPLTQFSLNLNVPPPDVVVPDEVVQVLADLLLEAVGARLGIEDREDGREPQDHR</sequence>
<dbReference type="RefSeq" id="WP_201075763.1">
    <property type="nucleotide sequence ID" value="NZ_CP067420.1"/>
</dbReference>
<gene>
    <name evidence="1" type="ORF">IGS68_26535</name>
</gene>
<reference evidence="1" key="1">
    <citation type="submission" date="2021-02" db="EMBL/GenBank/DDBJ databases">
        <title>Skermanella TT6 skin isolate.</title>
        <authorList>
            <person name="Lee K."/>
            <person name="Ganzorig M."/>
        </authorList>
    </citation>
    <scope>NUCLEOTIDE SEQUENCE</scope>
    <source>
        <strain evidence="1">TT6</strain>
    </source>
</reference>
<keyword evidence="2" id="KW-1185">Reference proteome</keyword>
<proteinExistence type="predicted"/>
<dbReference type="EMBL" id="CP067420">
    <property type="protein sequence ID" value="QQP89486.1"/>
    <property type="molecule type" value="Genomic_DNA"/>
</dbReference>
<protein>
    <recommendedName>
        <fullName evidence="3">Transposase</fullName>
    </recommendedName>
</protein>